<feature type="transmembrane region" description="Helical" evidence="5">
    <location>
        <begin position="298"/>
        <end position="316"/>
    </location>
</feature>
<feature type="transmembrane region" description="Helical" evidence="5">
    <location>
        <begin position="373"/>
        <end position="395"/>
    </location>
</feature>
<dbReference type="EMBL" id="CP141615">
    <property type="protein sequence ID" value="WRP18273.1"/>
    <property type="molecule type" value="Genomic_DNA"/>
</dbReference>
<evidence type="ECO:0000313" key="9">
    <source>
        <dbReference type="EMBL" id="WRP18273.1"/>
    </source>
</evidence>
<name>A0ABZ1C057_9FIRM</name>
<gene>
    <name evidence="9" type="ORF">U7230_04500</name>
</gene>
<protein>
    <submittedName>
        <fullName evidence="9">Nodulation protein NfeD</fullName>
    </submittedName>
</protein>
<keyword evidence="4 5" id="KW-0472">Membrane</keyword>
<dbReference type="SUPFAM" id="SSF52096">
    <property type="entry name" value="ClpP/crotonase"/>
    <property type="match status" value="1"/>
</dbReference>
<dbReference type="Pfam" id="PF24961">
    <property type="entry name" value="NfeD_membrane"/>
    <property type="match status" value="1"/>
</dbReference>
<evidence type="ECO:0000256" key="4">
    <source>
        <dbReference type="ARBA" id="ARBA00023136"/>
    </source>
</evidence>
<keyword evidence="2 5" id="KW-0812">Transmembrane</keyword>
<feature type="domain" description="NfeD integral membrane" evidence="7">
    <location>
        <begin position="277"/>
        <end position="392"/>
    </location>
</feature>
<dbReference type="InterPro" id="IPR012340">
    <property type="entry name" value="NA-bd_OB-fold"/>
</dbReference>
<evidence type="ECO:0000259" key="7">
    <source>
        <dbReference type="Pfam" id="PF24961"/>
    </source>
</evidence>
<dbReference type="Proteomes" id="UP001332192">
    <property type="component" value="Chromosome"/>
</dbReference>
<accession>A0ABZ1C057</accession>
<comment type="subcellular location">
    <subcellularLocation>
        <location evidence="1">Membrane</location>
        <topology evidence="1">Multi-pass membrane protein</topology>
    </subcellularLocation>
</comment>
<dbReference type="InterPro" id="IPR056738">
    <property type="entry name" value="NfeD1b_N"/>
</dbReference>
<dbReference type="Pfam" id="PF01957">
    <property type="entry name" value="NfeD"/>
    <property type="match status" value="1"/>
</dbReference>
<feature type="domain" description="NfeD-like C-terminal" evidence="6">
    <location>
        <begin position="427"/>
        <end position="478"/>
    </location>
</feature>
<dbReference type="InterPro" id="IPR052165">
    <property type="entry name" value="Membrane_assoc_protease"/>
</dbReference>
<dbReference type="PANTHER" id="PTHR33507:SF3">
    <property type="entry name" value="INNER MEMBRANE PROTEIN YBBJ"/>
    <property type="match status" value="1"/>
</dbReference>
<feature type="domain" description="NfeD1b N-terminal" evidence="8">
    <location>
        <begin position="79"/>
        <end position="258"/>
    </location>
</feature>
<dbReference type="InterPro" id="IPR002810">
    <property type="entry name" value="NfeD-like_C"/>
</dbReference>
<dbReference type="Gene3D" id="3.90.226.10">
    <property type="entry name" value="2-enoyl-CoA Hydratase, Chain A, domain 1"/>
    <property type="match status" value="1"/>
</dbReference>
<proteinExistence type="predicted"/>
<keyword evidence="10" id="KW-1185">Reference proteome</keyword>
<evidence type="ECO:0000256" key="1">
    <source>
        <dbReference type="ARBA" id="ARBA00004141"/>
    </source>
</evidence>
<evidence type="ECO:0000259" key="6">
    <source>
        <dbReference type="Pfam" id="PF01957"/>
    </source>
</evidence>
<dbReference type="Gene3D" id="2.40.50.140">
    <property type="entry name" value="Nucleic acid-binding proteins"/>
    <property type="match status" value="1"/>
</dbReference>
<organism evidence="9 10">
    <name type="scientific">Carboxydichorda subterranea</name>
    <dbReference type="NCBI Taxonomy" id="3109565"/>
    <lineage>
        <taxon>Bacteria</taxon>
        <taxon>Bacillati</taxon>
        <taxon>Bacillota</taxon>
        <taxon>Limnochordia</taxon>
        <taxon>Limnochordales</taxon>
        <taxon>Geochordaceae</taxon>
        <taxon>Carboxydichorda</taxon>
    </lineage>
</organism>
<evidence type="ECO:0000259" key="8">
    <source>
        <dbReference type="Pfam" id="PF25145"/>
    </source>
</evidence>
<evidence type="ECO:0000256" key="2">
    <source>
        <dbReference type="ARBA" id="ARBA00022692"/>
    </source>
</evidence>
<dbReference type="RefSeq" id="WP_324717544.1">
    <property type="nucleotide sequence ID" value="NZ_CP141615.1"/>
</dbReference>
<evidence type="ECO:0000256" key="3">
    <source>
        <dbReference type="ARBA" id="ARBA00022989"/>
    </source>
</evidence>
<dbReference type="InterPro" id="IPR029045">
    <property type="entry name" value="ClpP/crotonase-like_dom_sf"/>
</dbReference>
<keyword evidence="3 5" id="KW-1133">Transmembrane helix</keyword>
<evidence type="ECO:0000313" key="10">
    <source>
        <dbReference type="Proteomes" id="UP001332192"/>
    </source>
</evidence>
<evidence type="ECO:0000256" key="5">
    <source>
        <dbReference type="SAM" id="Phobius"/>
    </source>
</evidence>
<dbReference type="CDD" id="cd07021">
    <property type="entry name" value="Clp_protease_NfeD_like"/>
    <property type="match status" value="1"/>
</dbReference>
<feature type="transmembrane region" description="Helical" evidence="5">
    <location>
        <begin position="328"/>
        <end position="361"/>
    </location>
</feature>
<dbReference type="SUPFAM" id="SSF141322">
    <property type="entry name" value="NfeD domain-like"/>
    <property type="match status" value="1"/>
</dbReference>
<dbReference type="InterPro" id="IPR056739">
    <property type="entry name" value="NfeD_membrane"/>
</dbReference>
<sequence length="487" mass="51006">MRDGACQAKDEVARGRKEIPGDSFCRRRGESATRHPYRRALALVASMAALLAPAAPAVDASSSHPRRAPIAVAPGKAPVVYVVPIRGVIELGLAEFVRRAVSQAQQAGADALMLDVNTPGGRLDAGEEIRDALLDARLPTVAFVSERAQSAGALVSLAADYLVMAPAASIGAAEPIPAEEKIVSAVRAEFEATAQAKGRDPRIAAAMVDKSVAIPGLVEAGKLLTLPAREALKFGFADAIAPDREQAAAAVGLRGARFVEVRPNWAERLVRFLTEPTVSSLLLTIGFLGMIYELATAGWGVAGTVGLVALGLFFGARLLTGLAGWEVVLLFLVGVALLVVELVAVPGFGIAGVPGLLAVFASLYLSFRDAASAAYVIGGSIAMTALVAALTFRYVRRTRTWSQIVLGARQRREEGYLASSSMSAWQGKRGRAISPLRPAGVVEIEGMRVDASTEGEFVDAGTAVEVVRVDGPSLVVRPVTSRQERAG</sequence>
<dbReference type="Pfam" id="PF25145">
    <property type="entry name" value="NfeD1b_N"/>
    <property type="match status" value="1"/>
</dbReference>
<dbReference type="PANTHER" id="PTHR33507">
    <property type="entry name" value="INNER MEMBRANE PROTEIN YBBJ"/>
    <property type="match status" value="1"/>
</dbReference>
<reference evidence="9 10" key="1">
    <citation type="journal article" date="2024" name="Front. Microbiol.">
        <title>Novel thermophilic genera Geochorda gen. nov. and Carboxydochorda gen. nov. from the deep terrestrial subsurface reveal the ecophysiological diversity in the class Limnochordia.</title>
        <authorList>
            <person name="Karnachuk O.V."/>
            <person name="Lukina A.P."/>
            <person name="Avakyan M.R."/>
            <person name="Kadnikov V.V."/>
            <person name="Begmatov S."/>
            <person name="Beletsky A.V."/>
            <person name="Vlasova K.G."/>
            <person name="Novikov A.A."/>
            <person name="Shcherbakova V.A."/>
            <person name="Mardanov A.V."/>
            <person name="Ravin N.V."/>
        </authorList>
    </citation>
    <scope>NUCLEOTIDE SEQUENCE [LARGE SCALE GENOMIC DNA]</scope>
    <source>
        <strain evidence="9 10">L945</strain>
    </source>
</reference>